<evidence type="ECO:0000256" key="1">
    <source>
        <dbReference type="SAM" id="Phobius"/>
    </source>
</evidence>
<reference evidence="2" key="1">
    <citation type="submission" date="2021-05" db="EMBL/GenBank/DDBJ databases">
        <authorList>
            <person name="Alioto T."/>
            <person name="Alioto T."/>
            <person name="Gomez Garrido J."/>
        </authorList>
    </citation>
    <scope>NUCLEOTIDE SEQUENCE</scope>
</reference>
<proteinExistence type="predicted"/>
<feature type="transmembrane region" description="Helical" evidence="1">
    <location>
        <begin position="86"/>
        <end position="103"/>
    </location>
</feature>
<accession>A0A8D8X450</accession>
<keyword evidence="1" id="KW-0472">Membrane</keyword>
<sequence length="165" mass="18003">MFQSSSGGHLLCFLEACHDSALFLSLFLSFLCLLLLFQSSEGHLLCILEACHDSALFLSLFLSFLCLFQSSSEGHLLCFLEACHDSALFLSLFLSFLCLLLLFQSSEGHLLCILEACHDSALFLAVCACHYSAGYYPGYIASFLFAHCVSEPVGSDPDETADSKG</sequence>
<dbReference type="EMBL" id="HBUF01261625">
    <property type="protein sequence ID" value="CAG6683042.1"/>
    <property type="molecule type" value="Transcribed_RNA"/>
</dbReference>
<keyword evidence="1" id="KW-0812">Transmembrane</keyword>
<name>A0A8D8X450_9HEMI</name>
<evidence type="ECO:0000313" key="2">
    <source>
        <dbReference type="EMBL" id="CAG6683042.1"/>
    </source>
</evidence>
<protein>
    <submittedName>
        <fullName evidence="2">Uncharacterized protein</fullName>
    </submittedName>
</protein>
<feature type="transmembrane region" description="Helical" evidence="1">
    <location>
        <begin position="44"/>
        <end position="66"/>
    </location>
</feature>
<feature type="transmembrane region" description="Helical" evidence="1">
    <location>
        <begin position="20"/>
        <end position="37"/>
    </location>
</feature>
<dbReference type="AlphaFoldDB" id="A0A8D8X450"/>
<organism evidence="2">
    <name type="scientific">Cacopsylla melanoneura</name>
    <dbReference type="NCBI Taxonomy" id="428564"/>
    <lineage>
        <taxon>Eukaryota</taxon>
        <taxon>Metazoa</taxon>
        <taxon>Ecdysozoa</taxon>
        <taxon>Arthropoda</taxon>
        <taxon>Hexapoda</taxon>
        <taxon>Insecta</taxon>
        <taxon>Pterygota</taxon>
        <taxon>Neoptera</taxon>
        <taxon>Paraneoptera</taxon>
        <taxon>Hemiptera</taxon>
        <taxon>Sternorrhyncha</taxon>
        <taxon>Psylloidea</taxon>
        <taxon>Psyllidae</taxon>
        <taxon>Psyllinae</taxon>
        <taxon>Cacopsylla</taxon>
    </lineage>
</organism>
<keyword evidence="1" id="KW-1133">Transmembrane helix</keyword>